<evidence type="ECO:0000313" key="7">
    <source>
        <dbReference type="Proteomes" id="UP000774570"/>
    </source>
</evidence>
<dbReference type="CDD" id="cd05466">
    <property type="entry name" value="PBP2_LTTR_substrate"/>
    <property type="match status" value="1"/>
</dbReference>
<dbReference type="Pfam" id="PF03466">
    <property type="entry name" value="LysR_substrate"/>
    <property type="match status" value="1"/>
</dbReference>
<dbReference type="PRINTS" id="PR00039">
    <property type="entry name" value="HTHLYSR"/>
</dbReference>
<dbReference type="PANTHER" id="PTHR30126:SF39">
    <property type="entry name" value="HTH-TYPE TRANSCRIPTIONAL REGULATOR CYSL"/>
    <property type="match status" value="1"/>
</dbReference>
<proteinExistence type="inferred from homology"/>
<dbReference type="Pfam" id="PF00126">
    <property type="entry name" value="HTH_1"/>
    <property type="match status" value="1"/>
</dbReference>
<organism evidence="6 7">
    <name type="scientific">Actinomadura parmotrematis</name>
    <dbReference type="NCBI Taxonomy" id="2864039"/>
    <lineage>
        <taxon>Bacteria</taxon>
        <taxon>Bacillati</taxon>
        <taxon>Actinomycetota</taxon>
        <taxon>Actinomycetes</taxon>
        <taxon>Streptosporangiales</taxon>
        <taxon>Thermomonosporaceae</taxon>
        <taxon>Actinomadura</taxon>
    </lineage>
</organism>
<dbReference type="InterPro" id="IPR036390">
    <property type="entry name" value="WH_DNA-bd_sf"/>
</dbReference>
<sequence>MELRQLRTFEAVVRHRTVTDAAVALGLAPSSVSQQIRALEDALGVPLFARGPKGMALTPAGTRLQGWARTLLEQAEQAARDVRDEPRRLRLGALETIAGSHVPRVLARLAERRPGVAVEVGTDRARDGLFADVLAGRLDAALLLDSGDGVGGLGFPVPAGPLAFCDLDPVPLALVAAPGHPLAGRPALTPADLRGERLLANVPACSFWMAADRVLGPGLERVRAGGVPVMRSWAEHGLGIALLPEFAVADALASGALARLALPLPDLSLRLVWREGDDADPGVRALLYAAARP</sequence>
<dbReference type="PROSITE" id="PS50931">
    <property type="entry name" value="HTH_LYSR"/>
    <property type="match status" value="1"/>
</dbReference>
<comment type="caution">
    <text evidence="6">The sequence shown here is derived from an EMBL/GenBank/DDBJ whole genome shotgun (WGS) entry which is preliminary data.</text>
</comment>
<evidence type="ECO:0000256" key="3">
    <source>
        <dbReference type="ARBA" id="ARBA00023125"/>
    </source>
</evidence>
<dbReference type="PANTHER" id="PTHR30126">
    <property type="entry name" value="HTH-TYPE TRANSCRIPTIONAL REGULATOR"/>
    <property type="match status" value="1"/>
</dbReference>
<dbReference type="SUPFAM" id="SSF53850">
    <property type="entry name" value="Periplasmic binding protein-like II"/>
    <property type="match status" value="1"/>
</dbReference>
<evidence type="ECO:0000256" key="1">
    <source>
        <dbReference type="ARBA" id="ARBA00009437"/>
    </source>
</evidence>
<name>A0ABS7FL93_9ACTN</name>
<reference evidence="6 7" key="1">
    <citation type="submission" date="2021-07" db="EMBL/GenBank/DDBJ databases">
        <title>Actinomadura sp. PM05-2 isolated from lichen.</title>
        <authorList>
            <person name="Somphong A."/>
            <person name="Phongsopitanun W."/>
            <person name="Tanasupawat S."/>
            <person name="Peongsungnone V."/>
        </authorList>
    </citation>
    <scope>NUCLEOTIDE SEQUENCE [LARGE SCALE GENOMIC DNA]</scope>
    <source>
        <strain evidence="6 7">PM05-2</strain>
    </source>
</reference>
<dbReference type="InterPro" id="IPR005119">
    <property type="entry name" value="LysR_subst-bd"/>
</dbReference>
<feature type="domain" description="HTH lysR-type" evidence="5">
    <location>
        <begin position="1"/>
        <end position="58"/>
    </location>
</feature>
<dbReference type="InterPro" id="IPR000847">
    <property type="entry name" value="LysR_HTH_N"/>
</dbReference>
<accession>A0ABS7FL93</accession>
<gene>
    <name evidence="6" type="ORF">K1Y72_01995</name>
</gene>
<protein>
    <submittedName>
        <fullName evidence="6">LysR family transcriptional regulator</fullName>
    </submittedName>
</protein>
<comment type="similarity">
    <text evidence="1">Belongs to the LysR transcriptional regulatory family.</text>
</comment>
<evidence type="ECO:0000256" key="4">
    <source>
        <dbReference type="ARBA" id="ARBA00023163"/>
    </source>
</evidence>
<dbReference type="EMBL" id="JAIBOA010000001">
    <property type="protein sequence ID" value="MBW8481124.1"/>
    <property type="molecule type" value="Genomic_DNA"/>
</dbReference>
<keyword evidence="2" id="KW-0805">Transcription regulation</keyword>
<evidence type="ECO:0000259" key="5">
    <source>
        <dbReference type="PROSITE" id="PS50931"/>
    </source>
</evidence>
<evidence type="ECO:0000313" key="6">
    <source>
        <dbReference type="EMBL" id="MBW8481124.1"/>
    </source>
</evidence>
<dbReference type="Gene3D" id="1.10.10.10">
    <property type="entry name" value="Winged helix-like DNA-binding domain superfamily/Winged helix DNA-binding domain"/>
    <property type="match status" value="1"/>
</dbReference>
<keyword evidence="4" id="KW-0804">Transcription</keyword>
<dbReference type="InterPro" id="IPR036388">
    <property type="entry name" value="WH-like_DNA-bd_sf"/>
</dbReference>
<dbReference type="SUPFAM" id="SSF46785">
    <property type="entry name" value="Winged helix' DNA-binding domain"/>
    <property type="match status" value="1"/>
</dbReference>
<keyword evidence="7" id="KW-1185">Reference proteome</keyword>
<dbReference type="Proteomes" id="UP000774570">
    <property type="component" value="Unassembled WGS sequence"/>
</dbReference>
<evidence type="ECO:0000256" key="2">
    <source>
        <dbReference type="ARBA" id="ARBA00023015"/>
    </source>
</evidence>
<dbReference type="RefSeq" id="WP_220162584.1">
    <property type="nucleotide sequence ID" value="NZ_JAIBOA010000001.1"/>
</dbReference>
<dbReference type="Gene3D" id="3.40.190.10">
    <property type="entry name" value="Periplasmic binding protein-like II"/>
    <property type="match status" value="2"/>
</dbReference>
<keyword evidence="3" id="KW-0238">DNA-binding</keyword>